<dbReference type="OrthoDB" id="21421at2"/>
<dbReference type="SUPFAM" id="SSF103642">
    <property type="entry name" value="Sec-C motif"/>
    <property type="match status" value="1"/>
</dbReference>
<reference evidence="3" key="1">
    <citation type="submission" date="2017-12" db="EMBL/GenBank/DDBJ databases">
        <title>Draft genome sequence of Telmatospirillum siberiense 26-4b1T, an acidotolerant peatland alphaproteobacterium potentially involved in sulfur cycling.</title>
        <authorList>
            <person name="Hausmann B."/>
            <person name="Pjevac P."/>
            <person name="Schreck K."/>
            <person name="Herbold C.W."/>
            <person name="Daims H."/>
            <person name="Wagner M."/>
            <person name="Pester M."/>
            <person name="Loy A."/>
        </authorList>
    </citation>
    <scope>NUCLEOTIDE SEQUENCE [LARGE SCALE GENOMIC DNA]</scope>
    <source>
        <strain evidence="3">26-4b1</strain>
    </source>
</reference>
<dbReference type="Pfam" id="PF17775">
    <property type="entry name" value="YchJ_M-like"/>
    <property type="match status" value="1"/>
</dbReference>
<dbReference type="Pfam" id="PF02810">
    <property type="entry name" value="SEC-C"/>
    <property type="match status" value="1"/>
</dbReference>
<dbReference type="Gene3D" id="3.10.450.50">
    <property type="match status" value="1"/>
</dbReference>
<evidence type="ECO:0000313" key="3">
    <source>
        <dbReference type="Proteomes" id="UP000233293"/>
    </source>
</evidence>
<dbReference type="InterPro" id="IPR032710">
    <property type="entry name" value="NTF2-like_dom_sf"/>
</dbReference>
<dbReference type="InterPro" id="IPR048469">
    <property type="entry name" value="YchJ-like_M"/>
</dbReference>
<dbReference type="PANTHER" id="PTHR33747">
    <property type="entry name" value="UPF0225 PROTEIN SCO1677"/>
    <property type="match status" value="1"/>
</dbReference>
<evidence type="ECO:0000259" key="1">
    <source>
        <dbReference type="Pfam" id="PF17775"/>
    </source>
</evidence>
<evidence type="ECO:0000313" key="2">
    <source>
        <dbReference type="EMBL" id="PKU26497.1"/>
    </source>
</evidence>
<dbReference type="RefSeq" id="WP_101248728.1">
    <property type="nucleotide sequence ID" value="NZ_PIUM01000001.1"/>
</dbReference>
<dbReference type="AlphaFoldDB" id="A0A2N3Q1H0"/>
<keyword evidence="3" id="KW-1185">Reference proteome</keyword>
<dbReference type="SUPFAM" id="SSF54427">
    <property type="entry name" value="NTF2-like"/>
    <property type="match status" value="1"/>
</dbReference>
<dbReference type="InterPro" id="IPR004027">
    <property type="entry name" value="SEC_C_motif"/>
</dbReference>
<protein>
    <recommendedName>
        <fullName evidence="1">YchJ-like middle NTF2-like domain-containing protein</fullName>
    </recommendedName>
</protein>
<dbReference type="PANTHER" id="PTHR33747:SF1">
    <property type="entry name" value="ADENYLATE CYCLASE-ASSOCIATED CAP C-TERMINAL DOMAIN-CONTAINING PROTEIN"/>
    <property type="match status" value="1"/>
</dbReference>
<name>A0A2N3Q1H0_9PROT</name>
<organism evidence="2 3">
    <name type="scientific">Telmatospirillum siberiense</name>
    <dbReference type="NCBI Taxonomy" id="382514"/>
    <lineage>
        <taxon>Bacteria</taxon>
        <taxon>Pseudomonadati</taxon>
        <taxon>Pseudomonadota</taxon>
        <taxon>Alphaproteobacteria</taxon>
        <taxon>Rhodospirillales</taxon>
        <taxon>Rhodospirillaceae</taxon>
        <taxon>Telmatospirillum</taxon>
    </lineage>
</organism>
<dbReference type="NCBIfam" id="NF002449">
    <property type="entry name" value="PRK01617.1"/>
    <property type="match status" value="1"/>
</dbReference>
<accession>A0A2N3Q1H0</accession>
<proteinExistence type="predicted"/>
<feature type="domain" description="YchJ-like middle NTF2-like" evidence="1">
    <location>
        <begin position="27"/>
        <end position="126"/>
    </location>
</feature>
<gene>
    <name evidence="2" type="ORF">CWS72_01235</name>
</gene>
<dbReference type="Proteomes" id="UP000233293">
    <property type="component" value="Unassembled WGS sequence"/>
</dbReference>
<comment type="caution">
    <text evidence="2">The sequence shown here is derived from an EMBL/GenBank/DDBJ whole genome shotgun (WGS) entry which is preliminary data.</text>
</comment>
<dbReference type="EMBL" id="PIUM01000001">
    <property type="protein sequence ID" value="PKU26497.1"/>
    <property type="molecule type" value="Genomic_DNA"/>
</dbReference>
<sequence length="161" mass="17484">MTDCPCGSAKALEDCCGPILAGGPAATPEALMRSRYTAYVLCDIDHLERSLAPEARTDHDRKAAEAWAKAVEWQGLTVLSTEGGEADAQTGTVEFAARFRQNGLEQTHHETANFRRLDASWVYVDGKMHNKPVVRSGPKVGRNDPCPCGSGKKYKQCCGRS</sequence>